<keyword evidence="4" id="KW-0479">Metal-binding</keyword>
<evidence type="ECO:0000256" key="6">
    <source>
        <dbReference type="ARBA" id="ARBA00023004"/>
    </source>
</evidence>
<evidence type="ECO:0000259" key="11">
    <source>
        <dbReference type="PROSITE" id="PS50873"/>
    </source>
</evidence>
<name>D7G524_ECTSI</name>
<dbReference type="STRING" id="2880.D7G524"/>
<dbReference type="InterPro" id="IPR000763">
    <property type="entry name" value="Catalase_peroxidase"/>
</dbReference>
<dbReference type="PRINTS" id="PR00458">
    <property type="entry name" value="PEROXIDASE"/>
</dbReference>
<dbReference type="Gene3D" id="1.10.520.10">
    <property type="match status" value="1"/>
</dbReference>
<organism evidence="12 13">
    <name type="scientific">Ectocarpus siliculosus</name>
    <name type="common">Brown alga</name>
    <name type="synonym">Conferva siliculosa</name>
    <dbReference type="NCBI Taxonomy" id="2880"/>
    <lineage>
        <taxon>Eukaryota</taxon>
        <taxon>Sar</taxon>
        <taxon>Stramenopiles</taxon>
        <taxon>Ochrophyta</taxon>
        <taxon>PX clade</taxon>
        <taxon>Phaeophyceae</taxon>
        <taxon>Ectocarpales</taxon>
        <taxon>Ectocarpaceae</taxon>
        <taxon>Ectocarpus</taxon>
    </lineage>
</organism>
<dbReference type="AlphaFoldDB" id="D7G524"/>
<dbReference type="InterPro" id="IPR002207">
    <property type="entry name" value="Peroxidase_I"/>
</dbReference>
<dbReference type="Gene3D" id="1.10.420.10">
    <property type="entry name" value="Peroxidase, domain 2"/>
    <property type="match status" value="1"/>
</dbReference>
<dbReference type="OrthoDB" id="407695at2759"/>
<keyword evidence="6" id="KW-0408">Iron</keyword>
<dbReference type="GO" id="GO:0046872">
    <property type="term" value="F:metal ion binding"/>
    <property type="evidence" value="ECO:0007669"/>
    <property type="project" value="UniProtKB-KW"/>
</dbReference>
<dbReference type="PANTHER" id="PTHR30555">
    <property type="entry name" value="HYDROPEROXIDASE I, BIFUNCTIONAL CATALASE-PEROXIDASE"/>
    <property type="match status" value="1"/>
</dbReference>
<keyword evidence="5" id="KW-0560">Oxidoreductase</keyword>
<dbReference type="GO" id="GO:0042744">
    <property type="term" value="P:hydrogen peroxide catabolic process"/>
    <property type="evidence" value="ECO:0007669"/>
    <property type="project" value="UniProtKB-KW"/>
</dbReference>
<evidence type="ECO:0000256" key="4">
    <source>
        <dbReference type="ARBA" id="ARBA00022723"/>
    </source>
</evidence>
<reference evidence="12 13" key="1">
    <citation type="journal article" date="2010" name="Nature">
        <title>The Ectocarpus genome and the independent evolution of multicellularity in brown algae.</title>
        <authorList>
            <person name="Cock J.M."/>
            <person name="Sterck L."/>
            <person name="Rouze P."/>
            <person name="Scornet D."/>
            <person name="Allen A.E."/>
            <person name="Amoutzias G."/>
            <person name="Anthouard V."/>
            <person name="Artiguenave F."/>
            <person name="Aury J.M."/>
            <person name="Badger J.H."/>
            <person name="Beszteri B."/>
            <person name="Billiau K."/>
            <person name="Bonnet E."/>
            <person name="Bothwell J.H."/>
            <person name="Bowler C."/>
            <person name="Boyen C."/>
            <person name="Brownlee C."/>
            <person name="Carrano C.J."/>
            <person name="Charrier B."/>
            <person name="Cho G.Y."/>
            <person name="Coelho S.M."/>
            <person name="Collen J."/>
            <person name="Corre E."/>
            <person name="Da Silva C."/>
            <person name="Delage L."/>
            <person name="Delaroque N."/>
            <person name="Dittami S.M."/>
            <person name="Doulbeau S."/>
            <person name="Elias M."/>
            <person name="Farnham G."/>
            <person name="Gachon C.M."/>
            <person name="Gschloessl B."/>
            <person name="Heesch S."/>
            <person name="Jabbari K."/>
            <person name="Jubin C."/>
            <person name="Kawai H."/>
            <person name="Kimura K."/>
            <person name="Kloareg B."/>
            <person name="Kupper F.C."/>
            <person name="Lang D."/>
            <person name="Le Bail A."/>
            <person name="Leblanc C."/>
            <person name="Lerouge P."/>
            <person name="Lohr M."/>
            <person name="Lopez P.J."/>
            <person name="Martens C."/>
            <person name="Maumus F."/>
            <person name="Michel G."/>
            <person name="Miranda-Saavedra D."/>
            <person name="Morales J."/>
            <person name="Moreau H."/>
            <person name="Motomura T."/>
            <person name="Nagasato C."/>
            <person name="Napoli C.A."/>
            <person name="Nelson D.R."/>
            <person name="Nyvall-Collen P."/>
            <person name="Peters A.F."/>
            <person name="Pommier C."/>
            <person name="Potin P."/>
            <person name="Poulain J."/>
            <person name="Quesneville H."/>
            <person name="Read B."/>
            <person name="Rensing S.A."/>
            <person name="Ritter A."/>
            <person name="Rousvoal S."/>
            <person name="Samanta M."/>
            <person name="Samson G."/>
            <person name="Schroeder D.C."/>
            <person name="Segurens B."/>
            <person name="Strittmatter M."/>
            <person name="Tonon T."/>
            <person name="Tregear J.W."/>
            <person name="Valentin K."/>
            <person name="von Dassow P."/>
            <person name="Yamagishi T."/>
            <person name="Van de Peer Y."/>
            <person name="Wincker P."/>
        </authorList>
    </citation>
    <scope>NUCLEOTIDE SEQUENCE [LARGE SCALE GENOMIC DNA]</scope>
    <source>
        <strain evidence="13">Ec32 / CCAP1310/4</strain>
    </source>
</reference>
<comment type="cofactor">
    <cofactor evidence="1">
        <name>heme b</name>
        <dbReference type="ChEBI" id="CHEBI:60344"/>
    </cofactor>
</comment>
<dbReference type="PANTHER" id="PTHR30555:SF0">
    <property type="entry name" value="CATALASE-PEROXIDASE"/>
    <property type="match status" value="1"/>
</dbReference>
<dbReference type="SUPFAM" id="SSF48113">
    <property type="entry name" value="Heme-dependent peroxidases"/>
    <property type="match status" value="1"/>
</dbReference>
<accession>D7G524</accession>
<evidence type="ECO:0000256" key="3">
    <source>
        <dbReference type="ARBA" id="ARBA00022617"/>
    </source>
</evidence>
<dbReference type="Pfam" id="PF00141">
    <property type="entry name" value="peroxidase"/>
    <property type="match status" value="1"/>
</dbReference>
<dbReference type="InterPro" id="IPR019793">
    <property type="entry name" value="Peroxidases_heam-ligand_BS"/>
</dbReference>
<feature type="signal peptide" evidence="10">
    <location>
        <begin position="1"/>
        <end position="22"/>
    </location>
</feature>
<dbReference type="InterPro" id="IPR010255">
    <property type="entry name" value="Haem_peroxidase_sf"/>
</dbReference>
<evidence type="ECO:0000313" key="13">
    <source>
        <dbReference type="Proteomes" id="UP000002630"/>
    </source>
</evidence>
<evidence type="ECO:0000256" key="5">
    <source>
        <dbReference type="ARBA" id="ARBA00023002"/>
    </source>
</evidence>
<dbReference type="EMBL" id="FN649760">
    <property type="protein sequence ID" value="CBJ33787.1"/>
    <property type="molecule type" value="Genomic_DNA"/>
</dbReference>
<gene>
    <name evidence="12" type="primary">CAT</name>
    <name evidence="12" type="ORF">Esi_0612_0001</name>
</gene>
<sequence>MSRTCKLGVLAALALAAVPASASCPFLGGQKGSQPDLGTGVDRALRSYDDSYYSGSGADFSRETYEALQADITAVFTDSQDFWPADFGNYAPLMIRLAWHCNGNYRQSDGRGGCDGGRIRFNPERSWADNTNLDKALTLLQPIKLKYGDAVSWGDLITLTGNEAIRSMGGPVLGFCAGRLDDASGFDSLELGPSPEQEAVAPCAVNGTCEFPLGTSTVGLIYVNPEGPLGVPDPAGSAADIRDVFGRMGMNDSETVALIGGGHAFGRSTARVVADEKDLYNVGQRVPVPMLFHI</sequence>
<dbReference type="Proteomes" id="UP000002630">
    <property type="component" value="Unassembled WGS sequence"/>
</dbReference>
<dbReference type="GO" id="GO:0070301">
    <property type="term" value="P:cellular response to hydrogen peroxide"/>
    <property type="evidence" value="ECO:0007669"/>
    <property type="project" value="TreeGrafter"/>
</dbReference>
<evidence type="ECO:0000256" key="1">
    <source>
        <dbReference type="ARBA" id="ARBA00001970"/>
    </source>
</evidence>
<protein>
    <submittedName>
        <fullName evidence="12">Catalase decomposes hydrogen peroxide to molecular oxygen and water</fullName>
    </submittedName>
</protein>
<comment type="catalytic activity">
    <reaction evidence="8">
        <text>2 H2O2 = O2 + 2 H2O</text>
        <dbReference type="Rhea" id="RHEA:20309"/>
        <dbReference type="ChEBI" id="CHEBI:15377"/>
        <dbReference type="ChEBI" id="CHEBI:15379"/>
        <dbReference type="ChEBI" id="CHEBI:16240"/>
        <dbReference type="EC" id="1.11.1.21"/>
    </reaction>
</comment>
<evidence type="ECO:0000313" key="12">
    <source>
        <dbReference type="EMBL" id="CBJ33787.1"/>
    </source>
</evidence>
<dbReference type="InParanoid" id="D7G524"/>
<comment type="similarity">
    <text evidence="9">Belongs to the peroxidase family.</text>
</comment>
<keyword evidence="13" id="KW-1185">Reference proteome</keyword>
<dbReference type="GO" id="GO:0020037">
    <property type="term" value="F:heme binding"/>
    <property type="evidence" value="ECO:0007669"/>
    <property type="project" value="InterPro"/>
</dbReference>
<keyword evidence="3" id="KW-0349">Heme</keyword>
<keyword evidence="10" id="KW-0732">Signal</keyword>
<dbReference type="InterPro" id="IPR002016">
    <property type="entry name" value="Haem_peroxidase"/>
</dbReference>
<dbReference type="PROSITE" id="PS00435">
    <property type="entry name" value="PEROXIDASE_1"/>
    <property type="match status" value="1"/>
</dbReference>
<evidence type="ECO:0000256" key="7">
    <source>
        <dbReference type="ARBA" id="ARBA00023324"/>
    </source>
</evidence>
<dbReference type="GO" id="GO:0005829">
    <property type="term" value="C:cytosol"/>
    <property type="evidence" value="ECO:0007669"/>
    <property type="project" value="TreeGrafter"/>
</dbReference>
<dbReference type="PRINTS" id="PR00459">
    <property type="entry name" value="ASPEROXIDASE"/>
</dbReference>
<dbReference type="GO" id="GO:0004096">
    <property type="term" value="F:catalase activity"/>
    <property type="evidence" value="ECO:0007669"/>
    <property type="project" value="InterPro"/>
</dbReference>
<evidence type="ECO:0000256" key="9">
    <source>
        <dbReference type="RuleBase" id="RU004241"/>
    </source>
</evidence>
<feature type="domain" description="Plant heme peroxidase family profile" evidence="11">
    <location>
        <begin position="113"/>
        <end position="268"/>
    </location>
</feature>
<dbReference type="PROSITE" id="PS50873">
    <property type="entry name" value="PEROXIDASE_4"/>
    <property type="match status" value="1"/>
</dbReference>
<keyword evidence="7" id="KW-0376">Hydrogen peroxide</keyword>
<proteinExistence type="inferred from homology"/>
<keyword evidence="2" id="KW-0575">Peroxidase</keyword>
<evidence type="ECO:0000256" key="10">
    <source>
        <dbReference type="SAM" id="SignalP"/>
    </source>
</evidence>
<feature type="chain" id="PRO_5003096193" evidence="10">
    <location>
        <begin position="23"/>
        <end position="294"/>
    </location>
</feature>
<evidence type="ECO:0000256" key="8">
    <source>
        <dbReference type="ARBA" id="ARBA00049145"/>
    </source>
</evidence>
<evidence type="ECO:0000256" key="2">
    <source>
        <dbReference type="ARBA" id="ARBA00022559"/>
    </source>
</evidence>
<dbReference type="PROSITE" id="PS51257">
    <property type="entry name" value="PROKAR_LIPOPROTEIN"/>
    <property type="match status" value="1"/>
</dbReference>